<evidence type="ECO:0000313" key="4">
    <source>
        <dbReference type="Proteomes" id="UP001454036"/>
    </source>
</evidence>
<evidence type="ECO:0000259" key="2">
    <source>
        <dbReference type="Pfam" id="PF00857"/>
    </source>
</evidence>
<dbReference type="AlphaFoldDB" id="A0AAV3QU35"/>
<dbReference type="EMBL" id="BAABME010023050">
    <property type="protein sequence ID" value="GAA0167199.1"/>
    <property type="molecule type" value="Genomic_DNA"/>
</dbReference>
<dbReference type="InterPro" id="IPR000868">
    <property type="entry name" value="Isochorismatase-like_dom"/>
</dbReference>
<keyword evidence="4" id="KW-1185">Reference proteome</keyword>
<dbReference type="InterPro" id="IPR036380">
    <property type="entry name" value="Isochorismatase-like_sf"/>
</dbReference>
<dbReference type="Gene3D" id="3.40.50.850">
    <property type="entry name" value="Isochorismatase-like"/>
    <property type="match status" value="1"/>
</dbReference>
<dbReference type="SUPFAM" id="SSF52499">
    <property type="entry name" value="Isochorismatase-like hydrolases"/>
    <property type="match status" value="1"/>
</dbReference>
<dbReference type="PANTHER" id="PTHR47044">
    <property type="entry name" value="OS02G0276400 PROTEIN"/>
    <property type="match status" value="1"/>
</dbReference>
<reference evidence="3 4" key="1">
    <citation type="submission" date="2024-01" db="EMBL/GenBank/DDBJ databases">
        <title>The complete chloroplast genome sequence of Lithospermum erythrorhizon: insights into the phylogenetic relationship among Boraginaceae species and the maternal lineages of purple gromwells.</title>
        <authorList>
            <person name="Okada T."/>
            <person name="Watanabe K."/>
        </authorList>
    </citation>
    <scope>NUCLEOTIDE SEQUENCE [LARGE SCALE GENOMIC DNA]</scope>
</reference>
<evidence type="ECO:0000256" key="1">
    <source>
        <dbReference type="ARBA" id="ARBA00006336"/>
    </source>
</evidence>
<comment type="caution">
    <text evidence="3">The sequence shown here is derived from an EMBL/GenBank/DDBJ whole genome shotgun (WGS) entry which is preliminary data.</text>
</comment>
<accession>A0AAV3QU35</accession>
<feature type="domain" description="Isochorismatase-like" evidence="2">
    <location>
        <begin position="15"/>
        <end position="114"/>
    </location>
</feature>
<sequence>MGMNGTFWLLVNEGGIRVKVVRENDPLGRDVELIRRHWFSSGQPKPATKGSVGAEMVDGLTIKDEDYKLVKTRFSAFFNTHLHSYLHGLGINSLVLTGVQTPNCIRLFTMIFLFNTIFFNFQHSTSCSFSFT</sequence>
<name>A0AAV3QU35_LITER</name>
<proteinExistence type="inferred from homology"/>
<protein>
    <recommendedName>
        <fullName evidence="2">Isochorismatase-like domain-containing protein</fullName>
    </recommendedName>
</protein>
<dbReference type="Pfam" id="PF00857">
    <property type="entry name" value="Isochorismatase"/>
    <property type="match status" value="1"/>
</dbReference>
<dbReference type="Proteomes" id="UP001454036">
    <property type="component" value="Unassembled WGS sequence"/>
</dbReference>
<dbReference type="CDD" id="cd00431">
    <property type="entry name" value="cysteine_hydrolases"/>
    <property type="match status" value="1"/>
</dbReference>
<gene>
    <name evidence="3" type="ORF">LIER_40331</name>
</gene>
<organism evidence="3 4">
    <name type="scientific">Lithospermum erythrorhizon</name>
    <name type="common">Purple gromwell</name>
    <name type="synonym">Lithospermum officinale var. erythrorhizon</name>
    <dbReference type="NCBI Taxonomy" id="34254"/>
    <lineage>
        <taxon>Eukaryota</taxon>
        <taxon>Viridiplantae</taxon>
        <taxon>Streptophyta</taxon>
        <taxon>Embryophyta</taxon>
        <taxon>Tracheophyta</taxon>
        <taxon>Spermatophyta</taxon>
        <taxon>Magnoliopsida</taxon>
        <taxon>eudicotyledons</taxon>
        <taxon>Gunneridae</taxon>
        <taxon>Pentapetalae</taxon>
        <taxon>asterids</taxon>
        <taxon>lamiids</taxon>
        <taxon>Boraginales</taxon>
        <taxon>Boraginaceae</taxon>
        <taxon>Boraginoideae</taxon>
        <taxon>Lithospermeae</taxon>
        <taxon>Lithospermum</taxon>
    </lineage>
</organism>
<comment type="similarity">
    <text evidence="1">Belongs to the isochorismatase family.</text>
</comment>
<evidence type="ECO:0000313" key="3">
    <source>
        <dbReference type="EMBL" id="GAA0167199.1"/>
    </source>
</evidence>